<gene>
    <name evidence="2" type="ORF">ATY37_04170</name>
</gene>
<keyword evidence="1" id="KW-0472">Membrane</keyword>
<feature type="transmembrane region" description="Helical" evidence="1">
    <location>
        <begin position="94"/>
        <end position="111"/>
    </location>
</feature>
<keyword evidence="1" id="KW-1133">Transmembrane helix</keyword>
<evidence type="ECO:0000313" key="2">
    <source>
        <dbReference type="EMBL" id="KYN86734.1"/>
    </source>
</evidence>
<reference evidence="3" key="1">
    <citation type="submission" date="2015-12" db="EMBL/GenBank/DDBJ databases">
        <authorList>
            <person name="Shamseldin A."/>
            <person name="Moawad H."/>
            <person name="Abd El-Rahim W.M."/>
            <person name="Sadowsky M.J."/>
        </authorList>
    </citation>
    <scope>NUCLEOTIDE SEQUENCE [LARGE SCALE GENOMIC DNA]</scope>
    <source>
        <strain evidence="3">2538-88</strain>
    </source>
</reference>
<dbReference type="Proteomes" id="UP000075346">
    <property type="component" value="Unassembled WGS sequence"/>
</dbReference>
<proteinExistence type="predicted"/>
<protein>
    <submittedName>
        <fullName evidence="2">Uncharacterized protein</fullName>
    </submittedName>
</protein>
<feature type="transmembrane region" description="Helical" evidence="1">
    <location>
        <begin position="72"/>
        <end position="88"/>
    </location>
</feature>
<evidence type="ECO:0000256" key="1">
    <source>
        <dbReference type="SAM" id="Phobius"/>
    </source>
</evidence>
<keyword evidence="1" id="KW-0812">Transmembrane</keyword>
<sequence length="115" mass="12772">MFVSASIAIETVQYISEIVFINEKLAVETWNTIRILLEAFGGGNEILGGFWVILFSLLIKIDGIISIVCRNVGFLVFFIGIATAFTNSNYVESLFGIAIITWFLLATLSKVSERE</sequence>
<dbReference type="AlphaFoldDB" id="A0A151KVI6"/>
<feature type="transmembrane region" description="Helical" evidence="1">
    <location>
        <begin position="46"/>
        <end position="65"/>
    </location>
</feature>
<evidence type="ECO:0000313" key="3">
    <source>
        <dbReference type="Proteomes" id="UP000075346"/>
    </source>
</evidence>
<dbReference type="EMBL" id="LOBR01000052">
    <property type="protein sequence ID" value="KYN86734.1"/>
    <property type="molecule type" value="Genomic_DNA"/>
</dbReference>
<accession>A0A151KVI6</accession>
<name>A0A151KVI6_9VIBR</name>
<comment type="caution">
    <text evidence="2">The sequence shown here is derived from an EMBL/GenBank/DDBJ whole genome shotgun (WGS) entry which is preliminary data.</text>
</comment>
<organism evidence="2 3">
    <name type="scientific">Vibrio cidicii</name>
    <dbReference type="NCBI Taxonomy" id="1763883"/>
    <lineage>
        <taxon>Bacteria</taxon>
        <taxon>Pseudomonadati</taxon>
        <taxon>Pseudomonadota</taxon>
        <taxon>Gammaproteobacteria</taxon>
        <taxon>Vibrionales</taxon>
        <taxon>Vibrionaceae</taxon>
        <taxon>Vibrio</taxon>
    </lineage>
</organism>